<feature type="transmembrane region" description="Helical" evidence="6">
    <location>
        <begin position="362"/>
        <end position="382"/>
    </location>
</feature>
<evidence type="ECO:0000256" key="6">
    <source>
        <dbReference type="SAM" id="Phobius"/>
    </source>
</evidence>
<evidence type="ECO:0000256" key="1">
    <source>
        <dbReference type="ARBA" id="ARBA00004651"/>
    </source>
</evidence>
<feature type="transmembrane region" description="Helical" evidence="6">
    <location>
        <begin position="48"/>
        <end position="70"/>
    </location>
</feature>
<dbReference type="GO" id="GO:0005886">
    <property type="term" value="C:plasma membrane"/>
    <property type="evidence" value="ECO:0007669"/>
    <property type="project" value="UniProtKB-SubCell"/>
</dbReference>
<evidence type="ECO:0000256" key="2">
    <source>
        <dbReference type="ARBA" id="ARBA00022475"/>
    </source>
</evidence>
<name>A0A212KZA7_9BACT</name>
<sequence length="517" mass="57347">MKKYLRYIGPLLISAIFLLAVYLLYHKLKSYSVVQIRESLNQISSGRIALSLALMVVNYIILVGYDWLALKAIHKSLPLPRVGLVSFVGQAVSYNFGALLGGTSVRYRFYSAWGFSLSDIVRLVLMLAVTFWVGALGLCGVIFMVAPPIIPDELLLRMPLKDVRILGVILFAIACSYLALCFFIRKPVHFFGKEFVFPPPRIAIAQALVAGVDIVAAAACMYVLLPSDMGISFIDFLPSYLMAQVAVVLTHIPGGVGVFELVILHLTHTSHEQMVFAAVLLFRLIYFIIPLLAAALLLAVYEVRQRRDMLRSTGRWLSLLSHTISSYMCFSAGVILLISSTLPLGRHALAMLHMMGPYHVTTIGHFVSCLSGAALLFVSYGLERRQARAFRMAVAFLCLGIVGALLNGFSWLTAAMVCVVLLALCMAKRRFYRTSFFWQEPIPLFWLGGAFAVLVLVGALGWTLYHTAWSHSANWWANAAPNATRNTYAFIGIAVGLALSWMWRSALRARARRHKKA</sequence>
<dbReference type="GO" id="GO:0055091">
    <property type="term" value="P:phospholipid homeostasis"/>
    <property type="evidence" value="ECO:0007669"/>
    <property type="project" value="TreeGrafter"/>
</dbReference>
<feature type="transmembrane region" description="Helical" evidence="6">
    <location>
        <begin position="165"/>
        <end position="185"/>
    </location>
</feature>
<feature type="transmembrane region" description="Helical" evidence="6">
    <location>
        <begin position="275"/>
        <end position="298"/>
    </location>
</feature>
<dbReference type="EMBL" id="FMJC01000001">
    <property type="protein sequence ID" value="SCM70641.1"/>
    <property type="molecule type" value="Genomic_DNA"/>
</dbReference>
<dbReference type="PANTHER" id="PTHR34697">
    <property type="entry name" value="PHOSPHATIDYLGLYCEROL LYSYLTRANSFERASE"/>
    <property type="match status" value="1"/>
</dbReference>
<accession>A0A212KZA7</accession>
<comment type="subcellular location">
    <subcellularLocation>
        <location evidence="1">Cell membrane</location>
        <topology evidence="1">Multi-pass membrane protein</topology>
    </subcellularLocation>
</comment>
<organism evidence="7">
    <name type="scientific">uncultured Desulfovibrio sp</name>
    <dbReference type="NCBI Taxonomy" id="167968"/>
    <lineage>
        <taxon>Bacteria</taxon>
        <taxon>Pseudomonadati</taxon>
        <taxon>Thermodesulfobacteriota</taxon>
        <taxon>Desulfovibrionia</taxon>
        <taxon>Desulfovibrionales</taxon>
        <taxon>Desulfovibrionaceae</taxon>
        <taxon>Desulfovibrio</taxon>
        <taxon>environmental samples</taxon>
    </lineage>
</organism>
<reference evidence="7" key="1">
    <citation type="submission" date="2016-08" db="EMBL/GenBank/DDBJ databases">
        <authorList>
            <person name="Seilhamer J.J."/>
        </authorList>
    </citation>
    <scope>NUCLEOTIDE SEQUENCE</scope>
    <source>
        <strain evidence="7">86-1</strain>
    </source>
</reference>
<dbReference type="RefSeq" id="WP_179979392.1">
    <property type="nucleotide sequence ID" value="NZ_LT608333.1"/>
</dbReference>
<gene>
    <name evidence="7" type="ORF">KL86DES1_10532</name>
</gene>
<feature type="transmembrane region" description="Helical" evidence="6">
    <location>
        <begin position="7"/>
        <end position="28"/>
    </location>
</feature>
<keyword evidence="3 6" id="KW-0812">Transmembrane</keyword>
<feature type="transmembrane region" description="Helical" evidence="6">
    <location>
        <begin position="319"/>
        <end position="342"/>
    </location>
</feature>
<feature type="transmembrane region" description="Helical" evidence="6">
    <location>
        <begin position="237"/>
        <end position="263"/>
    </location>
</feature>
<dbReference type="AlphaFoldDB" id="A0A212KZA7"/>
<keyword evidence="2" id="KW-1003">Cell membrane</keyword>
<protein>
    <recommendedName>
        <fullName evidence="8">Lysylphosphatidylglycerol synthetase family protein</fullName>
    </recommendedName>
</protein>
<evidence type="ECO:0000256" key="4">
    <source>
        <dbReference type="ARBA" id="ARBA00022989"/>
    </source>
</evidence>
<feature type="transmembrane region" description="Helical" evidence="6">
    <location>
        <begin position="444"/>
        <end position="468"/>
    </location>
</feature>
<evidence type="ECO:0000313" key="7">
    <source>
        <dbReference type="EMBL" id="SCM70641.1"/>
    </source>
</evidence>
<dbReference type="InterPro" id="IPR051211">
    <property type="entry name" value="PG_lysyltransferase"/>
</dbReference>
<proteinExistence type="predicted"/>
<evidence type="ECO:0008006" key="8">
    <source>
        <dbReference type="Google" id="ProtNLM"/>
    </source>
</evidence>
<feature type="transmembrane region" description="Helical" evidence="6">
    <location>
        <begin position="488"/>
        <end position="507"/>
    </location>
</feature>
<dbReference type="PANTHER" id="PTHR34697:SF2">
    <property type="entry name" value="PHOSPHATIDYLGLYCEROL LYSYLTRANSFERASE"/>
    <property type="match status" value="1"/>
</dbReference>
<feature type="transmembrane region" description="Helical" evidence="6">
    <location>
        <begin position="389"/>
        <end position="406"/>
    </location>
</feature>
<feature type="transmembrane region" description="Helical" evidence="6">
    <location>
        <begin position="412"/>
        <end position="432"/>
    </location>
</feature>
<feature type="transmembrane region" description="Helical" evidence="6">
    <location>
        <begin position="205"/>
        <end position="225"/>
    </location>
</feature>
<feature type="transmembrane region" description="Helical" evidence="6">
    <location>
        <begin position="82"/>
        <end position="100"/>
    </location>
</feature>
<evidence type="ECO:0000256" key="3">
    <source>
        <dbReference type="ARBA" id="ARBA00022692"/>
    </source>
</evidence>
<evidence type="ECO:0000256" key="5">
    <source>
        <dbReference type="ARBA" id="ARBA00023136"/>
    </source>
</evidence>
<feature type="transmembrane region" description="Helical" evidence="6">
    <location>
        <begin position="120"/>
        <end position="145"/>
    </location>
</feature>
<keyword evidence="5 6" id="KW-0472">Membrane</keyword>
<keyword evidence="4 6" id="KW-1133">Transmembrane helix</keyword>
<dbReference type="GO" id="GO:0016755">
    <property type="term" value="F:aminoacyltransferase activity"/>
    <property type="evidence" value="ECO:0007669"/>
    <property type="project" value="TreeGrafter"/>
</dbReference>